<dbReference type="SUPFAM" id="SSF53756">
    <property type="entry name" value="UDP-Glycosyltransferase/glycogen phosphorylase"/>
    <property type="match status" value="1"/>
</dbReference>
<reference evidence="1" key="1">
    <citation type="journal article" date="2014" name="Front. Microbiol.">
        <title>High frequency of phylogenetically diverse reductive dehalogenase-homologous genes in deep subseafloor sedimentary metagenomes.</title>
        <authorList>
            <person name="Kawai M."/>
            <person name="Futagami T."/>
            <person name="Toyoda A."/>
            <person name="Takaki Y."/>
            <person name="Nishi S."/>
            <person name="Hori S."/>
            <person name="Arai W."/>
            <person name="Tsubouchi T."/>
            <person name="Morono Y."/>
            <person name="Uchiyama I."/>
            <person name="Ito T."/>
            <person name="Fujiyama A."/>
            <person name="Inagaki F."/>
            <person name="Takami H."/>
        </authorList>
    </citation>
    <scope>NUCLEOTIDE SEQUENCE</scope>
    <source>
        <strain evidence="1">Expedition CK06-06</strain>
    </source>
</reference>
<comment type="caution">
    <text evidence="1">The sequence shown here is derived from an EMBL/GenBank/DDBJ whole genome shotgun (WGS) entry which is preliminary data.</text>
</comment>
<accession>X1UPZ8</accession>
<dbReference type="Gene3D" id="3.40.50.2000">
    <property type="entry name" value="Glycogen Phosphorylase B"/>
    <property type="match status" value="2"/>
</dbReference>
<proteinExistence type="predicted"/>
<sequence length="148" mass="16528">IKVRAYEKKVLSQYDRALIVSDVDKASLENGGNIDVVPNGVKLEVAGTTNSEPKKSLPRKLILTGNMAYYPNVDAARYICYSIWPRLKERYKDLHLYIVGKNPVRAVRRLQAGDITVTGYVEDIRAALGEADIYIAPFRMGSGVQNKI</sequence>
<dbReference type="AlphaFoldDB" id="X1UPZ8"/>
<organism evidence="1">
    <name type="scientific">marine sediment metagenome</name>
    <dbReference type="NCBI Taxonomy" id="412755"/>
    <lineage>
        <taxon>unclassified sequences</taxon>
        <taxon>metagenomes</taxon>
        <taxon>ecological metagenomes</taxon>
    </lineage>
</organism>
<dbReference type="EMBL" id="BARW01039319">
    <property type="protein sequence ID" value="GAJ19533.1"/>
    <property type="molecule type" value="Genomic_DNA"/>
</dbReference>
<evidence type="ECO:0000313" key="1">
    <source>
        <dbReference type="EMBL" id="GAJ19533.1"/>
    </source>
</evidence>
<feature type="non-terminal residue" evidence="1">
    <location>
        <position position="1"/>
    </location>
</feature>
<feature type="non-terminal residue" evidence="1">
    <location>
        <position position="148"/>
    </location>
</feature>
<evidence type="ECO:0008006" key="2">
    <source>
        <dbReference type="Google" id="ProtNLM"/>
    </source>
</evidence>
<protein>
    <recommendedName>
        <fullName evidence="2">Glycosyltransferase subfamily 4-like N-terminal domain-containing protein</fullName>
    </recommendedName>
</protein>
<gene>
    <name evidence="1" type="ORF">S12H4_59941</name>
</gene>
<dbReference type="Pfam" id="PF13692">
    <property type="entry name" value="Glyco_trans_1_4"/>
    <property type="match status" value="1"/>
</dbReference>
<name>X1UPZ8_9ZZZZ</name>